<dbReference type="EMBL" id="GALX01004262">
    <property type="protein sequence ID" value="JAB64204.1"/>
    <property type="molecule type" value="Transcribed_RNA"/>
</dbReference>
<dbReference type="GO" id="GO:0016020">
    <property type="term" value="C:membrane"/>
    <property type="evidence" value="ECO:0007669"/>
    <property type="project" value="TreeGrafter"/>
</dbReference>
<name>V5GJD6_ANOGL</name>
<dbReference type="GO" id="GO:0003743">
    <property type="term" value="F:translation initiation factor activity"/>
    <property type="evidence" value="ECO:0007669"/>
    <property type="project" value="UniProtKB-KW"/>
</dbReference>
<dbReference type="GO" id="GO:0005737">
    <property type="term" value="C:cytoplasm"/>
    <property type="evidence" value="ECO:0007669"/>
    <property type="project" value="TreeGrafter"/>
</dbReference>
<dbReference type="Gene3D" id="1.25.40.180">
    <property type="match status" value="1"/>
</dbReference>
<dbReference type="PANTHER" id="PTHR14208">
    <property type="entry name" value="BASIC LEUCINE ZIPPER AND W2 DOMAIN-CONTAINING PROTEIN"/>
    <property type="match status" value="1"/>
</dbReference>
<sequence>MTQLPENDKTKERLSEILEERDLAFLYPLLRIQADLSRQLQADPNPQSFYKWIKENLEQSNFNDPGFINALMTVLLKYITHESSIIGNDEKAIIEKETSLLKRYQPVLHAFLREKSSLQLVAVYSLQMHFYSLGFPRGQLLRWFVALYEMEIVDEEAFLNWKEDVTDAYPGKGQALFQVNQWLTWLQEAESEEEEGDE</sequence>
<dbReference type="InterPro" id="IPR003307">
    <property type="entry name" value="W2_domain"/>
</dbReference>
<dbReference type="FunFam" id="1.25.40.180:FF:000007">
    <property type="entry name" value="Eukaryotic translation initiation factor 4 gamma 2"/>
    <property type="match status" value="1"/>
</dbReference>
<dbReference type="InterPro" id="IPR051245">
    <property type="entry name" value="eIF5-mimic_regulator"/>
</dbReference>
<evidence type="ECO:0000259" key="1">
    <source>
        <dbReference type="PROSITE" id="PS51363"/>
    </source>
</evidence>
<feature type="domain" description="W2" evidence="1">
    <location>
        <begin position="7"/>
        <end position="196"/>
    </location>
</feature>
<dbReference type="SUPFAM" id="SSF48371">
    <property type="entry name" value="ARM repeat"/>
    <property type="match status" value="1"/>
</dbReference>
<evidence type="ECO:0000313" key="2">
    <source>
        <dbReference type="EMBL" id="JAB64204.1"/>
    </source>
</evidence>
<gene>
    <name evidence="2" type="primary">IF4G2</name>
</gene>
<accession>V5GJD6</accession>
<keyword evidence="2" id="KW-0396">Initiation factor</keyword>
<dbReference type="CDD" id="cd11559">
    <property type="entry name" value="W2_eIF4G1_like"/>
    <property type="match status" value="1"/>
</dbReference>
<keyword evidence="2" id="KW-0648">Protein biosynthesis</keyword>
<proteinExistence type="predicted"/>
<dbReference type="PROSITE" id="PS51363">
    <property type="entry name" value="W2"/>
    <property type="match status" value="1"/>
</dbReference>
<organism evidence="2">
    <name type="scientific">Anoplophora glabripennis</name>
    <name type="common">Asian longhorn beetle</name>
    <name type="synonym">Anoplophora nobilis</name>
    <dbReference type="NCBI Taxonomy" id="217634"/>
    <lineage>
        <taxon>Eukaryota</taxon>
        <taxon>Metazoa</taxon>
        <taxon>Ecdysozoa</taxon>
        <taxon>Arthropoda</taxon>
        <taxon>Hexapoda</taxon>
        <taxon>Insecta</taxon>
        <taxon>Pterygota</taxon>
        <taxon>Neoptera</taxon>
        <taxon>Endopterygota</taxon>
        <taxon>Coleoptera</taxon>
        <taxon>Polyphaga</taxon>
        <taxon>Cucujiformia</taxon>
        <taxon>Chrysomeloidea</taxon>
        <taxon>Cerambycidae</taxon>
        <taxon>Lamiinae</taxon>
        <taxon>Lamiini</taxon>
        <taxon>Anoplophora</taxon>
    </lineage>
</organism>
<protein>
    <submittedName>
        <fullName evidence="2">Eukaryotic translation initiation factor 4 gamma 2</fullName>
    </submittedName>
</protein>
<dbReference type="Pfam" id="PF02020">
    <property type="entry name" value="W2"/>
    <property type="match status" value="1"/>
</dbReference>
<reference evidence="2" key="1">
    <citation type="submission" date="2013-07" db="EMBL/GenBank/DDBJ databases">
        <title>Midgut Transcriptome Profiling of Anoplphora glabripennis, a Lignocellulose Degrading, Wood-Boring Cerambycid.</title>
        <authorList>
            <person name="Scully E.D."/>
            <person name="Hoover K."/>
            <person name="Carlson J.E."/>
            <person name="Tien M."/>
            <person name="Geib S.M."/>
        </authorList>
    </citation>
    <scope>NUCLEOTIDE SEQUENCE</scope>
</reference>
<dbReference type="SMART" id="SM00515">
    <property type="entry name" value="eIF5C"/>
    <property type="match status" value="1"/>
</dbReference>
<dbReference type="InterPro" id="IPR016024">
    <property type="entry name" value="ARM-type_fold"/>
</dbReference>
<dbReference type="OrthoDB" id="514777at2759"/>
<dbReference type="PANTHER" id="PTHR14208:SF2">
    <property type="entry name" value="PROTEIN KRASAVIETZ"/>
    <property type="match status" value="1"/>
</dbReference>
<dbReference type="AlphaFoldDB" id="V5GJD6"/>